<gene>
    <name evidence="2" type="ORF">BM613_07035</name>
</gene>
<protein>
    <submittedName>
        <fullName evidence="2">Uncharacterized protein</fullName>
    </submittedName>
</protein>
<evidence type="ECO:0000256" key="1">
    <source>
        <dbReference type="SAM" id="Phobius"/>
    </source>
</evidence>
<keyword evidence="3" id="KW-1185">Reference proteome</keyword>
<dbReference type="EMBL" id="MPDK01000009">
    <property type="protein sequence ID" value="PWI57734.1"/>
    <property type="molecule type" value="Genomic_DNA"/>
</dbReference>
<reference evidence="2 3" key="1">
    <citation type="submission" date="2016-11" db="EMBL/GenBank/DDBJ databases">
        <title>Comparative genomics of Acidibacillus ferroxidans species.</title>
        <authorList>
            <person name="Oliveira G."/>
            <person name="Nunes G."/>
            <person name="Oliveira R."/>
            <person name="Araujo F."/>
            <person name="Salim A."/>
            <person name="Scholte L."/>
            <person name="Morais D."/>
            <person name="Nancucheo I."/>
            <person name="Johnson D.B."/>
            <person name="Grail B."/>
            <person name="Bittencourt J."/>
            <person name="Valadares R."/>
        </authorList>
    </citation>
    <scope>NUCLEOTIDE SEQUENCE [LARGE SCALE GENOMIC DNA]</scope>
    <source>
        <strain evidence="2 3">Y002</strain>
    </source>
</reference>
<sequence length="70" mass="7883">MPRTSRYVLYSLIFALALIGLIIKTQTILTTCLILAILIGVIADGFDNARDERFKKYNVKHKHHKLGGQA</sequence>
<evidence type="ECO:0000313" key="3">
    <source>
        <dbReference type="Proteomes" id="UP000245380"/>
    </source>
</evidence>
<keyword evidence="1" id="KW-1133">Transmembrane helix</keyword>
<feature type="transmembrane region" description="Helical" evidence="1">
    <location>
        <begin position="28"/>
        <end position="46"/>
    </location>
</feature>
<evidence type="ECO:0000313" key="2">
    <source>
        <dbReference type="EMBL" id="PWI57734.1"/>
    </source>
</evidence>
<dbReference type="RefSeq" id="WP_109430480.1">
    <property type="nucleotide sequence ID" value="NZ_MPDK01000009.1"/>
</dbReference>
<dbReference type="Proteomes" id="UP000245380">
    <property type="component" value="Unassembled WGS sequence"/>
</dbReference>
<feature type="transmembrane region" description="Helical" evidence="1">
    <location>
        <begin position="7"/>
        <end position="22"/>
    </location>
</feature>
<dbReference type="AlphaFoldDB" id="A0A2U3D8W9"/>
<organism evidence="2 3">
    <name type="scientific">Sulfoacidibacillus thermotolerans</name>
    <name type="common">Acidibacillus sulfuroxidans</name>
    <dbReference type="NCBI Taxonomy" id="1765684"/>
    <lineage>
        <taxon>Bacteria</taxon>
        <taxon>Bacillati</taxon>
        <taxon>Bacillota</taxon>
        <taxon>Bacilli</taxon>
        <taxon>Bacillales</taxon>
        <taxon>Alicyclobacillaceae</taxon>
        <taxon>Sulfoacidibacillus</taxon>
    </lineage>
</organism>
<comment type="caution">
    <text evidence="2">The sequence shown here is derived from an EMBL/GenBank/DDBJ whole genome shotgun (WGS) entry which is preliminary data.</text>
</comment>
<accession>A0A2U3D8W9</accession>
<keyword evidence="1" id="KW-0812">Transmembrane</keyword>
<proteinExistence type="predicted"/>
<name>A0A2U3D8W9_SULT2</name>
<keyword evidence="1" id="KW-0472">Membrane</keyword>